<dbReference type="GO" id="GO:0008186">
    <property type="term" value="F:ATP-dependent activity, acting on RNA"/>
    <property type="evidence" value="ECO:0007669"/>
    <property type="project" value="UniProtKB-UniRule"/>
</dbReference>
<dbReference type="Pfam" id="PF07497">
    <property type="entry name" value="Rho_RNA_bind"/>
    <property type="match status" value="1"/>
</dbReference>
<evidence type="ECO:0000256" key="1">
    <source>
        <dbReference type="ARBA" id="ARBA00022472"/>
    </source>
</evidence>
<dbReference type="PANTHER" id="PTHR46425:SF1">
    <property type="entry name" value="TRANSCRIPTION TERMINATION FACTOR RHO"/>
    <property type="match status" value="1"/>
</dbReference>
<evidence type="ECO:0000256" key="10">
    <source>
        <dbReference type="NCBIfam" id="TIGR00767"/>
    </source>
</evidence>
<evidence type="ECO:0000313" key="15">
    <source>
        <dbReference type="Proteomes" id="UP000005938"/>
    </source>
</evidence>
<feature type="compositionally biased region" description="Basic and acidic residues" evidence="12">
    <location>
        <begin position="53"/>
        <end position="63"/>
    </location>
</feature>
<dbReference type="GO" id="GO:0004386">
    <property type="term" value="F:helicase activity"/>
    <property type="evidence" value="ECO:0007669"/>
    <property type="project" value="UniProtKB-UniRule"/>
</dbReference>
<dbReference type="SMART" id="SM00382">
    <property type="entry name" value="AAA"/>
    <property type="match status" value="1"/>
</dbReference>
<dbReference type="GO" id="GO:0005524">
    <property type="term" value="F:ATP binding"/>
    <property type="evidence" value="ECO:0007669"/>
    <property type="project" value="UniProtKB-UniRule"/>
</dbReference>
<dbReference type="PATRIC" id="fig|946077.3.peg.1083"/>
<dbReference type="InterPro" id="IPR004665">
    <property type="entry name" value="Term_rho"/>
</dbReference>
<dbReference type="InterPro" id="IPR012340">
    <property type="entry name" value="NA-bd_OB-fold"/>
</dbReference>
<feature type="compositionally biased region" description="Basic residues" evidence="12">
    <location>
        <begin position="158"/>
        <end position="168"/>
    </location>
</feature>
<dbReference type="InterPro" id="IPR003593">
    <property type="entry name" value="AAA+_ATPase"/>
</dbReference>
<dbReference type="CDD" id="cd01128">
    <property type="entry name" value="rho_factor_C"/>
    <property type="match status" value="1"/>
</dbReference>
<dbReference type="SUPFAM" id="SSF52540">
    <property type="entry name" value="P-loop containing nucleoside triphosphate hydrolases"/>
    <property type="match status" value="1"/>
</dbReference>
<evidence type="ECO:0000259" key="13">
    <source>
        <dbReference type="PROSITE" id="PS51856"/>
    </source>
</evidence>
<dbReference type="PANTHER" id="PTHR46425">
    <property type="entry name" value="TRANSCRIPTION TERMINATION FACTOR RHO"/>
    <property type="match status" value="1"/>
</dbReference>
<dbReference type="InterPro" id="IPR000194">
    <property type="entry name" value="ATPase_F1/V1/A1_a/bsu_nucl-bd"/>
</dbReference>
<proteinExistence type="inferred from homology"/>
<keyword evidence="4 9" id="KW-0347">Helicase</keyword>
<dbReference type="PROSITE" id="PS51856">
    <property type="entry name" value="RHO_RNA_BD"/>
    <property type="match status" value="1"/>
</dbReference>
<evidence type="ECO:0000256" key="4">
    <source>
        <dbReference type="ARBA" id="ARBA00022806"/>
    </source>
</evidence>
<dbReference type="HAMAP" id="MF_01884">
    <property type="entry name" value="Rho"/>
    <property type="match status" value="1"/>
</dbReference>
<dbReference type="EC" id="3.6.4.-" evidence="9 10"/>
<organism evidence="14 15">
    <name type="scientific">Imtechella halotolerans K1</name>
    <dbReference type="NCBI Taxonomy" id="946077"/>
    <lineage>
        <taxon>Bacteria</taxon>
        <taxon>Pseudomonadati</taxon>
        <taxon>Bacteroidota</taxon>
        <taxon>Flavobacteriia</taxon>
        <taxon>Flavobacteriales</taxon>
        <taxon>Flavobacteriaceae</taxon>
        <taxon>Imtechella</taxon>
    </lineage>
</organism>
<keyword evidence="7 9" id="KW-0805">Transcription regulation</keyword>
<feature type="region of interest" description="Disordered" evidence="12">
    <location>
        <begin position="44"/>
        <end position="191"/>
    </location>
</feature>
<dbReference type="RefSeq" id="WP_008238182.1">
    <property type="nucleotide sequence ID" value="NZ_AJJU01000004.1"/>
</dbReference>
<dbReference type="InterPro" id="IPR011129">
    <property type="entry name" value="CSD"/>
</dbReference>
<feature type="domain" description="Rho RNA-BD" evidence="13">
    <location>
        <begin position="206"/>
        <end position="281"/>
    </location>
</feature>
<evidence type="ECO:0000256" key="8">
    <source>
        <dbReference type="ARBA" id="ARBA00023163"/>
    </source>
</evidence>
<keyword evidence="3 9" id="KW-0378">Hydrolase</keyword>
<dbReference type="OrthoDB" id="9805197at2"/>
<comment type="caution">
    <text evidence="9">Lacks conserved residue(s) required for the propagation of feature annotation.</text>
</comment>
<dbReference type="InterPro" id="IPR041703">
    <property type="entry name" value="Rho_factor_ATP-bd"/>
</dbReference>
<protein>
    <recommendedName>
        <fullName evidence="9 10">Transcription termination factor Rho</fullName>
        <ecNumber evidence="9 10">3.6.4.-</ecNumber>
    </recommendedName>
    <alternativeName>
        <fullName evidence="9">ATP-dependent helicase Rho</fullName>
    </alternativeName>
</protein>
<dbReference type="SUPFAM" id="SSF50249">
    <property type="entry name" value="Nucleic acid-binding proteins"/>
    <property type="match status" value="1"/>
</dbReference>
<dbReference type="Pfam" id="PF00006">
    <property type="entry name" value="ATP-synt_ab"/>
    <property type="match status" value="1"/>
</dbReference>
<evidence type="ECO:0000256" key="7">
    <source>
        <dbReference type="ARBA" id="ARBA00023015"/>
    </source>
</evidence>
<dbReference type="InterPro" id="IPR027417">
    <property type="entry name" value="P-loop_NTPase"/>
</dbReference>
<keyword evidence="5 9" id="KW-0067">ATP-binding</keyword>
<dbReference type="InterPro" id="IPR036269">
    <property type="entry name" value="Rho_N_sf"/>
</dbReference>
<accession>I0WGU4</accession>
<feature type="compositionally biased region" description="Basic and acidic residues" evidence="12">
    <location>
        <begin position="143"/>
        <end position="153"/>
    </location>
</feature>
<dbReference type="AlphaFoldDB" id="I0WGU4"/>
<dbReference type="SUPFAM" id="SSF68912">
    <property type="entry name" value="Rho N-terminal domain-like"/>
    <property type="match status" value="1"/>
</dbReference>
<comment type="similarity">
    <text evidence="9 11">Belongs to the Rho family.</text>
</comment>
<feature type="compositionally biased region" description="Basic and acidic residues" evidence="12">
    <location>
        <begin position="79"/>
        <end position="88"/>
    </location>
</feature>
<dbReference type="NCBIfam" id="NF006886">
    <property type="entry name" value="PRK09376.1"/>
    <property type="match status" value="1"/>
</dbReference>
<dbReference type="STRING" id="946077.W5A_05328"/>
<dbReference type="InterPro" id="IPR011112">
    <property type="entry name" value="Rho-like_N"/>
</dbReference>
<keyword evidence="8 9" id="KW-0804">Transcription</keyword>
<feature type="binding site" evidence="9">
    <location>
        <begin position="336"/>
        <end position="341"/>
    </location>
    <ligand>
        <name>ATP</name>
        <dbReference type="ChEBI" id="CHEBI:30616"/>
    </ligand>
</feature>
<dbReference type="Gene3D" id="3.40.50.300">
    <property type="entry name" value="P-loop containing nucleotide triphosphate hydrolases"/>
    <property type="match status" value="1"/>
</dbReference>
<feature type="compositionally biased region" description="Low complexity" evidence="12">
    <location>
        <begin position="169"/>
        <end position="186"/>
    </location>
</feature>
<sequence length="573" mass="64946">MFDISDLKEKKLSELQEIAANISVPKYKTLKKLDLIYQILDIQASNPKNTITETKEENPSAERKNRRTRINNKAGSSNPKDKERKAAPQKETNTPVEKNLEPSTPIEKKKVIEVTTPEAKISPTPETPTSEVKNTPQPPAAPEENKKRERREFQNTNKKPHNKQHHQNKQQNQQQNQHGNSQNQNENFDKEKKNRYRSPDFEFDGIVDCEGVLDIMQDGYGFLRSSDYNYLSSPDDIYVSQSQIRLFGLKTGDTVLGAVRPPKEGEKYFPLIKVSKINGLDPQVVRDRVSFEHLTPLFPNEKFNLAEKQSTISTRIMDLFSPIGKGQRGMIVSQPKTGKTMLLKDVANAIAANHPEVYLMILLIDERPEEVTDMQRSVKGEVIASTFDKEASEHVKVANIVLEKAKRLVECGHDVVILLDSITRLARAYNTVQPASGKVLSGGVDANALHKPKRFFGAARNIEGGGSLSIIATALTETGSKMDEVIFEEFKGTGNMELQLDRRIANRRIFPAIDLISSSTRRDDLLLDEVTIQRMWIMRKYLADMNPVEAMEFMENRIKQTKNNDEFLLTMNQ</sequence>
<dbReference type="eggNOG" id="COG1158">
    <property type="taxonomic scope" value="Bacteria"/>
</dbReference>
<keyword evidence="6 9" id="KW-0694">RNA-binding</keyword>
<comment type="subunit">
    <text evidence="9">Homohexamer. The homohexamer assembles into an open ring structure.</text>
</comment>
<dbReference type="Gene3D" id="2.40.50.140">
    <property type="entry name" value="Nucleic acid-binding proteins"/>
    <property type="match status" value="1"/>
</dbReference>
<comment type="function">
    <text evidence="9">Facilitates transcription termination by a mechanism that involves Rho binding to the nascent RNA, activation of Rho's RNA-dependent ATPase activity, and release of the mRNA from the DNA template.</text>
</comment>
<evidence type="ECO:0000313" key="14">
    <source>
        <dbReference type="EMBL" id="EID75610.1"/>
    </source>
</evidence>
<feature type="binding site" evidence="9">
    <location>
        <position position="367"/>
    </location>
    <ligand>
        <name>ATP</name>
        <dbReference type="ChEBI" id="CHEBI:30616"/>
    </ligand>
</feature>
<feature type="binding site" evidence="9">
    <location>
        <begin position="324"/>
        <end position="329"/>
    </location>
    <ligand>
        <name>ATP</name>
        <dbReference type="ChEBI" id="CHEBI:30616"/>
    </ligand>
</feature>
<dbReference type="CDD" id="cd04459">
    <property type="entry name" value="Rho_CSD"/>
    <property type="match status" value="1"/>
</dbReference>
<dbReference type="Gene3D" id="1.10.720.10">
    <property type="match status" value="1"/>
</dbReference>
<dbReference type="GO" id="GO:0006353">
    <property type="term" value="P:DNA-templated transcription termination"/>
    <property type="evidence" value="ECO:0007669"/>
    <property type="project" value="UniProtKB-UniRule"/>
</dbReference>
<dbReference type="SMART" id="SM00357">
    <property type="entry name" value="CSP"/>
    <property type="match status" value="1"/>
</dbReference>
<dbReference type="NCBIfam" id="TIGR00767">
    <property type="entry name" value="rho"/>
    <property type="match status" value="1"/>
</dbReference>
<dbReference type="Pfam" id="PF07498">
    <property type="entry name" value="Rho_N"/>
    <property type="match status" value="1"/>
</dbReference>
<evidence type="ECO:0000256" key="2">
    <source>
        <dbReference type="ARBA" id="ARBA00022741"/>
    </source>
</evidence>
<dbReference type="InterPro" id="IPR011113">
    <property type="entry name" value="Rho_RNA-bd"/>
</dbReference>
<evidence type="ECO:0000256" key="6">
    <source>
        <dbReference type="ARBA" id="ARBA00022884"/>
    </source>
</evidence>
<comment type="caution">
    <text evidence="14">The sequence shown here is derived from an EMBL/GenBank/DDBJ whole genome shotgun (WGS) entry which is preliminary data.</text>
</comment>
<dbReference type="GO" id="GO:0003723">
    <property type="term" value="F:RNA binding"/>
    <property type="evidence" value="ECO:0007669"/>
    <property type="project" value="UniProtKB-UniRule"/>
</dbReference>
<dbReference type="Proteomes" id="UP000005938">
    <property type="component" value="Unassembled WGS sequence"/>
</dbReference>
<reference evidence="14 15" key="1">
    <citation type="journal article" date="2012" name="J. Bacteriol.">
        <title>Genome Sequence of the Halotolerant Bacterium Imtechella halotolerans K1T.</title>
        <authorList>
            <person name="Kumar S."/>
            <person name="Vikram S."/>
            <person name="Subramanian S."/>
            <person name="Raghava G.P."/>
            <person name="Pinnaka A.K."/>
        </authorList>
    </citation>
    <scope>NUCLEOTIDE SEQUENCE [LARGE SCALE GENOMIC DNA]</scope>
    <source>
        <strain evidence="14 15">K1</strain>
    </source>
</reference>
<keyword evidence="15" id="KW-1185">Reference proteome</keyword>
<name>I0WGU4_9FLAO</name>
<evidence type="ECO:0000256" key="5">
    <source>
        <dbReference type="ARBA" id="ARBA00022840"/>
    </source>
</evidence>
<keyword evidence="1 9" id="KW-0806">Transcription termination</keyword>
<dbReference type="GO" id="GO:0005829">
    <property type="term" value="C:cytosol"/>
    <property type="evidence" value="ECO:0007669"/>
    <property type="project" value="UniProtKB-ARBA"/>
</dbReference>
<evidence type="ECO:0000256" key="9">
    <source>
        <dbReference type="HAMAP-Rule" id="MF_01884"/>
    </source>
</evidence>
<dbReference type="EMBL" id="AJJU01000004">
    <property type="protein sequence ID" value="EID75610.1"/>
    <property type="molecule type" value="Genomic_DNA"/>
</dbReference>
<evidence type="ECO:0000256" key="12">
    <source>
        <dbReference type="SAM" id="MobiDB-lite"/>
    </source>
</evidence>
<gene>
    <name evidence="9 14" type="primary">rho</name>
    <name evidence="14" type="ORF">W5A_05328</name>
</gene>
<dbReference type="SMART" id="SM00959">
    <property type="entry name" value="Rho_N"/>
    <property type="match status" value="1"/>
</dbReference>
<keyword evidence="2 9" id="KW-0547">Nucleotide-binding</keyword>
<dbReference type="GO" id="GO:0016787">
    <property type="term" value="F:hydrolase activity"/>
    <property type="evidence" value="ECO:0007669"/>
    <property type="project" value="UniProtKB-KW"/>
</dbReference>
<evidence type="ECO:0000256" key="11">
    <source>
        <dbReference type="PROSITE-ProRule" id="PRU01203"/>
    </source>
</evidence>
<evidence type="ECO:0000256" key="3">
    <source>
        <dbReference type="ARBA" id="ARBA00022801"/>
    </source>
</evidence>